<proteinExistence type="predicted"/>
<evidence type="ECO:0000313" key="3">
    <source>
        <dbReference type="Proteomes" id="UP000645257"/>
    </source>
</evidence>
<gene>
    <name evidence="2" type="ORF">GCM10011289_01140</name>
</gene>
<evidence type="ECO:0000259" key="1">
    <source>
        <dbReference type="Pfam" id="PF13521"/>
    </source>
</evidence>
<dbReference type="Pfam" id="PF13521">
    <property type="entry name" value="AAA_28"/>
    <property type="match status" value="1"/>
</dbReference>
<protein>
    <recommendedName>
        <fullName evidence="1">NadR/Ttd14 AAA domain-containing protein</fullName>
    </recommendedName>
</protein>
<feature type="domain" description="NadR/Ttd14 AAA" evidence="1">
    <location>
        <begin position="9"/>
        <end position="166"/>
    </location>
</feature>
<dbReference type="SUPFAM" id="SSF52540">
    <property type="entry name" value="P-loop containing nucleoside triphosphate hydrolases"/>
    <property type="match status" value="1"/>
</dbReference>
<dbReference type="InterPro" id="IPR038727">
    <property type="entry name" value="NadR/Ttd14_AAA_dom"/>
</dbReference>
<dbReference type="CDD" id="cd02019">
    <property type="entry name" value="NK"/>
    <property type="match status" value="1"/>
</dbReference>
<dbReference type="InterPro" id="IPR052735">
    <property type="entry name" value="NAD_biosynth-regulator"/>
</dbReference>
<dbReference type="PANTHER" id="PTHR37512:SF1">
    <property type="entry name" value="NADR_TTD14 AAA DOMAIN-CONTAINING PROTEIN"/>
    <property type="match status" value="1"/>
</dbReference>
<keyword evidence="3" id="KW-1185">Reference proteome</keyword>
<accession>A0A918NXE1</accession>
<sequence length="183" mass="20192">MKRESAPQKIAIVGPESSGKSTLAGRIRERLAGRARVAVVEEYARDYYRDRPYRPTPRDVLAIARGQLEAERCAAPGADLLVCDSTVLTCRIWSEVAFGTVEPELAGLWRPDDYALTLLACPDIPWQPDPLRSHPDGRDELLERYRAALAASLVEWVEIRGEAEARIARAMAAIGELLAPDVA</sequence>
<dbReference type="RefSeq" id="WP_189530052.1">
    <property type="nucleotide sequence ID" value="NZ_BMYX01000001.1"/>
</dbReference>
<comment type="caution">
    <text evidence="2">The sequence shown here is derived from an EMBL/GenBank/DDBJ whole genome shotgun (WGS) entry which is preliminary data.</text>
</comment>
<dbReference type="Gene3D" id="3.40.50.300">
    <property type="entry name" value="P-loop containing nucleotide triphosphate hydrolases"/>
    <property type="match status" value="1"/>
</dbReference>
<reference evidence="2" key="2">
    <citation type="submission" date="2020-09" db="EMBL/GenBank/DDBJ databases">
        <authorList>
            <person name="Sun Q."/>
            <person name="Kim S."/>
        </authorList>
    </citation>
    <scope>NUCLEOTIDE SEQUENCE</scope>
    <source>
        <strain evidence="2">KCTC 32182</strain>
    </source>
</reference>
<reference evidence="2" key="1">
    <citation type="journal article" date="2014" name="Int. J. Syst. Evol. Microbiol.">
        <title>Complete genome sequence of Corynebacterium casei LMG S-19264T (=DSM 44701T), isolated from a smear-ripened cheese.</title>
        <authorList>
            <consortium name="US DOE Joint Genome Institute (JGI-PGF)"/>
            <person name="Walter F."/>
            <person name="Albersmeier A."/>
            <person name="Kalinowski J."/>
            <person name="Ruckert C."/>
        </authorList>
    </citation>
    <scope>NUCLEOTIDE SEQUENCE</scope>
    <source>
        <strain evidence="2">KCTC 32182</strain>
    </source>
</reference>
<evidence type="ECO:0000313" key="2">
    <source>
        <dbReference type="EMBL" id="GGY02773.1"/>
    </source>
</evidence>
<name>A0A918NXE1_9NEIS</name>
<dbReference type="EMBL" id="BMYX01000001">
    <property type="protein sequence ID" value="GGY02773.1"/>
    <property type="molecule type" value="Genomic_DNA"/>
</dbReference>
<dbReference type="PANTHER" id="PTHR37512">
    <property type="entry name" value="TRIFUNCTIONAL NAD BIOSYNTHESIS/REGULATOR PROTEIN NADR"/>
    <property type="match status" value="1"/>
</dbReference>
<dbReference type="AlphaFoldDB" id="A0A918NXE1"/>
<dbReference type="InterPro" id="IPR027417">
    <property type="entry name" value="P-loop_NTPase"/>
</dbReference>
<organism evidence="2 3">
    <name type="scientific">Paludibacterium paludis</name>
    <dbReference type="NCBI Taxonomy" id="1225769"/>
    <lineage>
        <taxon>Bacteria</taxon>
        <taxon>Pseudomonadati</taxon>
        <taxon>Pseudomonadota</taxon>
        <taxon>Betaproteobacteria</taxon>
        <taxon>Neisseriales</taxon>
        <taxon>Chromobacteriaceae</taxon>
        <taxon>Paludibacterium</taxon>
    </lineage>
</organism>
<dbReference type="Proteomes" id="UP000645257">
    <property type="component" value="Unassembled WGS sequence"/>
</dbReference>